<dbReference type="Pfam" id="PF02801">
    <property type="entry name" value="Ketoacyl-synt_C"/>
    <property type="match status" value="1"/>
</dbReference>
<dbReference type="InterPro" id="IPR029063">
    <property type="entry name" value="SAM-dependent_MTases_sf"/>
</dbReference>
<dbReference type="InterPro" id="IPR032821">
    <property type="entry name" value="PKS_assoc"/>
</dbReference>
<dbReference type="InterPro" id="IPR016035">
    <property type="entry name" value="Acyl_Trfase/lysoPLipase"/>
</dbReference>
<dbReference type="InterPro" id="IPR014043">
    <property type="entry name" value="Acyl_transferase_dom"/>
</dbReference>
<dbReference type="Gene3D" id="3.40.50.12780">
    <property type="entry name" value="N-terminal domain of ligase-like"/>
    <property type="match status" value="1"/>
</dbReference>
<dbReference type="SUPFAM" id="SSF51735">
    <property type="entry name" value="NAD(P)-binding Rossmann-fold domains"/>
    <property type="match status" value="2"/>
</dbReference>
<evidence type="ECO:0000256" key="10">
    <source>
        <dbReference type="SAM" id="MobiDB-lite"/>
    </source>
</evidence>
<dbReference type="InterPro" id="IPR020841">
    <property type="entry name" value="PKS_Beta-ketoAc_synthase_dom"/>
</dbReference>
<dbReference type="InterPro" id="IPR023213">
    <property type="entry name" value="CAT-like_dom_sf"/>
</dbReference>
<dbReference type="InterPro" id="IPR000873">
    <property type="entry name" value="AMP-dep_synth/lig_dom"/>
</dbReference>
<proteinExistence type="inferred from homology"/>
<evidence type="ECO:0000259" key="13">
    <source>
        <dbReference type="PROSITE" id="PS52019"/>
    </source>
</evidence>
<dbReference type="SUPFAM" id="SSF56801">
    <property type="entry name" value="Acetyl-CoA synthetase-like"/>
    <property type="match status" value="1"/>
</dbReference>
<dbReference type="Pfam" id="PF23297">
    <property type="entry name" value="ACP_SdgA_C"/>
    <property type="match status" value="1"/>
</dbReference>
<dbReference type="CDD" id="cd02440">
    <property type="entry name" value="AdoMet_MTases"/>
    <property type="match status" value="1"/>
</dbReference>
<protein>
    <submittedName>
        <fullName evidence="14">Hybrid PKS-NRPS biosynthetic cluster</fullName>
    </submittedName>
</protein>
<evidence type="ECO:0000256" key="9">
    <source>
        <dbReference type="PROSITE-ProRule" id="PRU01363"/>
    </source>
</evidence>
<dbReference type="InterPro" id="IPR001242">
    <property type="entry name" value="Condensation_dom"/>
</dbReference>
<feature type="region of interest" description="Disordered" evidence="10">
    <location>
        <begin position="2490"/>
        <end position="2559"/>
    </location>
</feature>
<dbReference type="CDD" id="cd19532">
    <property type="entry name" value="C_PKS-NRPS"/>
    <property type="match status" value="1"/>
</dbReference>
<comment type="similarity">
    <text evidence="8">In the C-terminal section; belongs to the NRP synthetase family.</text>
</comment>
<evidence type="ECO:0000313" key="15">
    <source>
        <dbReference type="Proteomes" id="UP000710440"/>
    </source>
</evidence>
<dbReference type="Gene3D" id="3.10.129.110">
    <property type="entry name" value="Polyketide synthase dehydratase"/>
    <property type="match status" value="1"/>
</dbReference>
<dbReference type="PROSITE" id="PS00455">
    <property type="entry name" value="AMP_BINDING"/>
    <property type="match status" value="1"/>
</dbReference>
<dbReference type="PANTHER" id="PTHR43775">
    <property type="entry name" value="FATTY ACID SYNTHASE"/>
    <property type="match status" value="1"/>
</dbReference>
<gene>
    <name evidence="14" type="ORF">Aspvir_007785</name>
</gene>
<feature type="domain" description="Ketosynthase family 3 (KS3)" evidence="12">
    <location>
        <begin position="8"/>
        <end position="440"/>
    </location>
</feature>
<dbReference type="InterPro" id="IPR042104">
    <property type="entry name" value="PKS_dehydratase_sf"/>
</dbReference>
<dbReference type="InterPro" id="IPR013968">
    <property type="entry name" value="PKS_KR"/>
</dbReference>
<keyword evidence="2" id="KW-0597">Phosphoprotein</keyword>
<keyword evidence="7" id="KW-0511">Multifunctional enzyme</keyword>
<dbReference type="SUPFAM" id="SSF53901">
    <property type="entry name" value="Thiolase-like"/>
    <property type="match status" value="1"/>
</dbReference>
<dbReference type="InterPro" id="IPR020845">
    <property type="entry name" value="AMP-binding_CS"/>
</dbReference>
<dbReference type="InterPro" id="IPR016036">
    <property type="entry name" value="Malonyl_transacylase_ACP-bd"/>
</dbReference>
<dbReference type="InterPro" id="IPR014031">
    <property type="entry name" value="Ketoacyl_synth_C"/>
</dbReference>
<dbReference type="PROSITE" id="PS52019">
    <property type="entry name" value="PKS_MFAS_DH"/>
    <property type="match status" value="1"/>
</dbReference>
<dbReference type="FunFam" id="3.40.47.10:FF:000019">
    <property type="entry name" value="Polyketide synthase type I"/>
    <property type="match status" value="1"/>
</dbReference>
<dbReference type="SUPFAM" id="SSF53335">
    <property type="entry name" value="S-adenosyl-L-methionine-dependent methyltransferases"/>
    <property type="match status" value="1"/>
</dbReference>
<dbReference type="Pfam" id="PF00668">
    <property type="entry name" value="Condensation"/>
    <property type="match status" value="1"/>
</dbReference>
<dbReference type="PROSITE" id="PS00606">
    <property type="entry name" value="KS3_1"/>
    <property type="match status" value="1"/>
</dbReference>
<dbReference type="Gene3D" id="3.30.559.30">
    <property type="entry name" value="Nonribosomal peptide synthetase, condensation domain"/>
    <property type="match status" value="1"/>
</dbReference>
<dbReference type="Gene3D" id="1.10.1200.10">
    <property type="entry name" value="ACP-like"/>
    <property type="match status" value="2"/>
</dbReference>
<dbReference type="InterPro" id="IPR049900">
    <property type="entry name" value="PKS_mFAS_DH"/>
</dbReference>
<dbReference type="GO" id="GO:0031177">
    <property type="term" value="F:phosphopantetheine binding"/>
    <property type="evidence" value="ECO:0007669"/>
    <property type="project" value="InterPro"/>
</dbReference>
<dbReference type="Pfam" id="PF00698">
    <property type="entry name" value="Acyl_transf_1"/>
    <property type="match status" value="1"/>
</dbReference>
<dbReference type="InterPro" id="IPR001227">
    <property type="entry name" value="Ac_transferase_dom_sf"/>
</dbReference>
<dbReference type="InterPro" id="IPR036736">
    <property type="entry name" value="ACP-like_sf"/>
</dbReference>
<feature type="region of interest" description="N-terminal hotdog fold" evidence="9">
    <location>
        <begin position="947"/>
        <end position="1082"/>
    </location>
</feature>
<comment type="caution">
    <text evidence="14">The sequence shown here is derived from an EMBL/GenBank/DDBJ whole genome shotgun (WGS) entry which is preliminary data.</text>
</comment>
<dbReference type="Pfam" id="PF08659">
    <property type="entry name" value="KR"/>
    <property type="match status" value="1"/>
</dbReference>
<evidence type="ECO:0000313" key="14">
    <source>
        <dbReference type="EMBL" id="GIK03711.1"/>
    </source>
</evidence>
<evidence type="ECO:0000256" key="3">
    <source>
        <dbReference type="ARBA" id="ARBA00022598"/>
    </source>
</evidence>
<dbReference type="InterPro" id="IPR013120">
    <property type="entry name" value="FAR_NAD-bd"/>
</dbReference>
<dbReference type="InterPro" id="IPR006162">
    <property type="entry name" value="Ppantetheine_attach_site"/>
</dbReference>
<keyword evidence="1" id="KW-0596">Phosphopantetheine</keyword>
<feature type="active site" description="Proton acceptor; for dehydratase activity" evidence="9">
    <location>
        <position position="979"/>
    </location>
</feature>
<dbReference type="GO" id="GO:0009403">
    <property type="term" value="P:toxin biosynthetic process"/>
    <property type="evidence" value="ECO:0007669"/>
    <property type="project" value="UniProtKB-ARBA"/>
</dbReference>
<dbReference type="InterPro" id="IPR013217">
    <property type="entry name" value="Methyltransf_12"/>
</dbReference>
<dbReference type="GO" id="GO:0032259">
    <property type="term" value="P:methylation"/>
    <property type="evidence" value="ECO:0007669"/>
    <property type="project" value="UniProtKB-KW"/>
</dbReference>
<feature type="active site" description="Proton donor; for dehydratase activity" evidence="9">
    <location>
        <position position="1158"/>
    </location>
</feature>
<dbReference type="InterPro" id="IPR045851">
    <property type="entry name" value="AMP-bd_C_sf"/>
</dbReference>
<sequence length="3967" mass="435256">MAPQRPVPEPIAIVGSGCRFPGGANSPSALWKLLEKPHDVCQDIPKDRFDTTAFYHPDGSHHGTTNVQHAYLLYEDLKVFDTAFFNISPNEADSIDPQQRLLLETVYEALEAGGHTMEALRGSDTAVYVGTMGVDYNDTLLRDLNTIPTYFATGTNRAIISNRVSYFFDWHGPSMTIDTACSSSLIAVHQGVRALRSGESRVAVACGTQVILGPEVFIFESKMKMLSPTGRSRMWDADADGYARGEGVAAVVLKRLSDAIADGDHIECLIRETGANQDGYSNGITVPSTEAQAALIRQTYARAGLDTANPLHRPQFFEAHGTGTKAGDPKEAAAIHQCFGQRADDEAPLYVGSVKTVIGHTEGAAGLAGLLKASGIIQKGIIPPNLLFNRLNPSIQPFYDGLKVPTTQMPWPRLPEGVPRRASVNSFGFGGSNAHAILEEYKPAMIESTSAIQSQSAPFTPYIFSAVADASLADQLQAYSEYLKKCPNVDPLDLRYTLQSRRSQLPVKAAFSATTIEQLTAKIDDKLAELKKTPGTTVGIRSNNKQANPHILGIFTGQGAQWAAMGAQLILSSEYVRKRVGELQESLATLPSSDRPQWDLQEQMLAGAETSRIAEAALSQPLCTAIQIVLVDLLKTAGITIDVAVGHSSGEIAAAYAAGFFSAHDAIRIAYYRGFYAHLAGNSTTGQKGSMLAVGTSIEDAEDLIRLGAFRGRLAVAAHNSSASVTLSGDADAVLLAKKVFDEEKKFTRLLKVDTAYHSPHMLPCGDPYIRSLQSCGIRVNKERNTTCSWFSSVTASDKPIEPEDKLQDIYWQDNMTNSVLFCDASKNAVASDPQLALAIEIGPHPALKGPAVQNISDVCSNPLPYTSLLSRGKDDVEAVSDALGFIWTHLGESGIDFQSFETVVSGRASQPKLLAGLPSYRWNHGRTHWHESRRSRKMRGRKQAFHEILGVLSPDSTPRDMRWTNVLKVSEIPWLEGHQLQSQTVFPAAGYVAMAFEATKSLASNKTVQFIELNNLNIPRAITFEEDGNTGVETLVTLTAISSNNAATTADFSCYSAPTSAVDQEMELMASGSVRIVFGPSGVSTLCSTPLAEYNMSMIDADSFYASLGNLGYGYHGPFRGMSSLKRRLNRSSVMVETYNYTDEDSSVYVVHPTMLDVAFQASMLAYSAPEDERLWSLHVPTSIRSIRVNPELCSALPTCGSQVPVYAALDDSESFSASIDIFDQHGKHAMIQVEDLTIKPFAPATEADDRRLFSRIKFDVASPDGSSVVSGVRPSTKENHLATVCERISYYYVRKWRSEISEAEWANGQPHHLRLRDYVNHIFDTASSGKHPCVKKEWSEDTKEEIEALISRFSDDIDVKLLSAVGENIPAAVRGETTILEHMLPNNMLDDFYKKGLGFERYNSFLASTMKQLIHRYPHARILEIGAGTGGATKSVLESIGTSFSSYTYTDVSVGFFQQASELFKAYSNQMIFQVLDIEKAPSDQGYEPGSYDIIIASNVLHATASLQRTLENTRQLLKPGGYLMLLEITNNGPIRFSNIMGGLPGWWLGVDDARKYAPTINPGQWRTALRKTGFGGIDAITPEIDTLSWPLSIIVSQAVDERVNFLRRPLLKSSSSAAIHIESLVILGNEGLHSSRIAEELEEHLGPICGQITILNGLPTEDDALSLPPMSVFINLVDIESPIFKDMTAEKMDGLKRLYELAKHILWITVGAQGEEPYHMVSISFSRAMRHEAGHICLSHLDMSDLDHDVSRLIAEYLLQQSALDEWQSSPSSQNHKRLLWSKEPEAFYNRGQLMIPRLINNPDRNARINSARRVITKAVSLSTSNIAIVPSANSTLSLVEQVLSVPVQGDQSLVKVESSSPTALRVAADTFLFLGIGKVRATREKVVALSSVNSNETVPLASVPARFTQSADQLLVAVACELVSASLIETIPSGSSILIHCGNSDRFLVSALSRRAAARGIRLHITTESESGDAREQDWMNLNARMPRQVLRQLLHLARATHYLDLTAGISELSHTIPAVLPAGHKRIELTELFRDESLLSCDAKELASRLEDALESVPTMSDAPVQDLVVPIDQIQGHLRPTSTTSVVNWETTDDVTVEVRPLNAQRLFAHDKTYLLFGLSGQIGQSLCDWMVSNGAGCVCLTSRSPKVDEAWLKSFEGRNATVKIYSMDITDKAALERVVGDVRATCPPIAGVANGAMVLKDTLFSKMSVETMQAVLGPKIDGTRNLDEIFYNEALDFFILFSSSACGQSNYAAANGYLNGIAKQRRKRGLAASAMDIGRVAGIGYVETAGQAVMQQLTRFGLMAINEPELRQMFAETVLAGYPKPEDKAGIPDAVVTTGIRTIRDDEDIQGPWFDNPLFSHCIIESKGVQSATADQDKKASLPVAEQIKRASTMEEALDIVKNCFAAKLRIMLQISDQSIDHDIPLVELGLDSLVAVEVRSWFLKELKADIPVLKVVNGASLAELCEQALKKLPEDMLLGTRDAKETSESAAPSPATSTEPRAADSSTASNSNSTPASVSGDGDKTTPPSSTQLSSRSTSSENLSELTKPKTVVKPSRTLLKSEPISFGQSRFWFLRLLLDDQTTSNVTFYYHITGDLRIRDMERAIRVVTARHEALRTCFVADETQADRAYQNVMSSSPLQLERKDIHSVEDVATEYSKLMQHSFDLESGDLIRLVILSLSPTSHYLLVNYHHILMDGVSFQVFLSDLEKAYNGESLGAPPQQFPAFSAAQRKAFETGEMNEELRYWQGVFPAGEQPPVLPLLPMARTSSRVAMKDFDVHQVRYRLEPALAARVKSVSKTQRSTPFHFYLAAFKAMLFSFTDAKDLTIGIADANRTTDDLMGSIGFFLNLLALRFRRQPDQSFKDAIAEARSTTYAALAHSRLPFDVLLNEFNVARSSTYSPFFQAFFDYRQGAQEKHGWSNTQFEFKEIHPGRTSYDITLDITDNATDALIMLRVQKSLYDITAANLLLETYVHFLDTLSTDVLVRLQDTPLFGKKQLAKSITIGRGPDLVSDWPSTLPHRIDQVAQSNPDKIALVDGIGKDLTYSDMINRIEAIAEALQGAGVGPGSRVLVFQTAASDWVCSMLAIMRLGSIYVPLDLRNPVVRLASVAVDCAPHAILADHTTLEDAPHLNVPSAAIIDVSSLGPKPSTHVPNCAQADSPAAILYTSGSTGVPKGIVVTHSGLRNEIEGYTKMWELGAERTLQQSAFTFNHSSDQIYTGLVNGGTVYIVPWSKRGDPIEITRIMKENAITYTKATPSEYSLWMQFGGENLGQCTKWRRAFGGGEPLTSIITQQFAKLELPQLRVYNSYGPTEISISSTKMEIDYRNKEKMEDGRIPCGYSLPNYQVYVVDEQLRPLPAGMPGELCIGGAGVAVGYLDKELTGQHFLANPFASSWDISHGWTRMYRTGDVGHLQDDGAMVFHNRMAGDTQVKIRGIRIELSDIESNIISTAGGVLKEAVVTLREGDPDFLVAHVVFERGQEVTDQETFLQQLLSRLPIPQYMIPVIAIPLETLPLTNHSKVDRKALKSLPLPQRTWGTQSNEELTGTMTQLKQIWQDVLGNSGVGFEISPSTSFFSVGGNSLLVIRLQQYIRQEFSVEIRLVELLGANTLGEMARKIDESIQIEAIDWEEETRPPAIPDFLKDVAGVCAGQQQPKTLLVTGATGYIAKYLLPKLAASQHVQMIYCVAVRDKQSRLPRSSKIVCYEGDLTASQLGLPDNEFRSLSSKVDIVLHLGAVRSFWDNYHVLRPSNVHPTRELVKFATARRIPIHYISTASVLSQAAGVDAVSAASCVPAVDGTNGYVASRWASERILERAAESLGVPASIYRFLPSAQQSPQEAEAEVLDEFARYVDVSGVMPDMTGWEGRIDMAPAEQVATWLSESVLADVTSVRFSHYESQVSVDVGVLREYLEEKKGGLGLERMAGLKWIGRIKALGFGYFLTAQDVTVGREGQKYESRR</sequence>
<dbReference type="InterPro" id="IPR049552">
    <property type="entry name" value="PKS_DH_N"/>
</dbReference>
<keyword evidence="15" id="KW-1185">Reference proteome</keyword>
<keyword evidence="4" id="KW-0489">Methyltransferase</keyword>
<dbReference type="InterPro" id="IPR016039">
    <property type="entry name" value="Thiolase-like"/>
</dbReference>
<dbReference type="InterPro" id="IPR050091">
    <property type="entry name" value="PKS_NRPS_Biosynth_Enz"/>
</dbReference>
<dbReference type="GO" id="GO:0016874">
    <property type="term" value="F:ligase activity"/>
    <property type="evidence" value="ECO:0007669"/>
    <property type="project" value="UniProtKB-KW"/>
</dbReference>
<reference evidence="14 15" key="1">
    <citation type="submission" date="2021-02" db="EMBL/GenBank/DDBJ databases">
        <title>Pan-genome distribution and transcriptional activeness of fungal secondary metabolism genes in Aspergillus section Fumigati.</title>
        <authorList>
            <person name="Takahashi H."/>
            <person name="Umemura M."/>
            <person name="Ninomiya A."/>
            <person name="Kusuya Y."/>
            <person name="Urayama S."/>
            <person name="Shimizu M."/>
            <person name="Watanabe A."/>
            <person name="Kamei K."/>
            <person name="Yaguchi T."/>
            <person name="Hagiwara D."/>
        </authorList>
    </citation>
    <scope>NUCLEOTIDE SEQUENCE [LARGE SCALE GENOMIC DNA]</scope>
    <source>
        <strain evidence="14 15">IFM 47045</strain>
    </source>
</reference>
<dbReference type="Gene3D" id="3.30.559.10">
    <property type="entry name" value="Chloramphenicol acetyltransferase-like domain"/>
    <property type="match status" value="1"/>
</dbReference>
<dbReference type="Gene3D" id="3.40.47.10">
    <property type="match status" value="1"/>
</dbReference>
<keyword evidence="5" id="KW-0808">Transferase</keyword>
<dbReference type="SUPFAM" id="SSF55048">
    <property type="entry name" value="Probable ACP-binding domain of malonyl-CoA ACP transacylase"/>
    <property type="match status" value="1"/>
</dbReference>
<dbReference type="Pfam" id="PF00550">
    <property type="entry name" value="PP-binding"/>
    <property type="match status" value="1"/>
</dbReference>
<dbReference type="Pfam" id="PF07993">
    <property type="entry name" value="NAD_binding_4"/>
    <property type="match status" value="1"/>
</dbReference>
<dbReference type="Gene3D" id="3.30.300.30">
    <property type="match status" value="1"/>
</dbReference>
<evidence type="ECO:0000256" key="5">
    <source>
        <dbReference type="ARBA" id="ARBA00022679"/>
    </source>
</evidence>
<dbReference type="CDD" id="cd05930">
    <property type="entry name" value="A_NRPS"/>
    <property type="match status" value="1"/>
</dbReference>
<evidence type="ECO:0000256" key="7">
    <source>
        <dbReference type="ARBA" id="ARBA00023268"/>
    </source>
</evidence>
<dbReference type="SUPFAM" id="SSF47336">
    <property type="entry name" value="ACP-like"/>
    <property type="match status" value="2"/>
</dbReference>
<dbReference type="InterPro" id="IPR018201">
    <property type="entry name" value="Ketoacyl_synth_AS"/>
</dbReference>
<dbReference type="Pfam" id="PF14765">
    <property type="entry name" value="PS-DH"/>
    <property type="match status" value="1"/>
</dbReference>
<dbReference type="InterPro" id="IPR020807">
    <property type="entry name" value="PKS_DH"/>
</dbReference>
<dbReference type="InterPro" id="IPR049551">
    <property type="entry name" value="PKS_DH_C"/>
</dbReference>
<dbReference type="PROSITE" id="PS52004">
    <property type="entry name" value="KS3_2"/>
    <property type="match status" value="1"/>
</dbReference>
<dbReference type="Gene3D" id="3.40.366.10">
    <property type="entry name" value="Malonyl-Coenzyme A Acyl Carrier Protein, domain 2"/>
    <property type="match status" value="1"/>
</dbReference>
<feature type="domain" description="PKS/mFAS DH" evidence="13">
    <location>
        <begin position="947"/>
        <end position="1249"/>
    </location>
</feature>
<dbReference type="PROSITE" id="PS00012">
    <property type="entry name" value="PHOSPHOPANTETHEINE"/>
    <property type="match status" value="1"/>
</dbReference>
<dbReference type="Pfam" id="PF21089">
    <property type="entry name" value="PKS_DH_N"/>
    <property type="match status" value="1"/>
</dbReference>
<dbReference type="SMART" id="SM00825">
    <property type="entry name" value="PKS_KS"/>
    <property type="match status" value="1"/>
</dbReference>
<dbReference type="InterPro" id="IPR020806">
    <property type="entry name" value="PKS_PP-bd"/>
</dbReference>
<feature type="domain" description="Carrier" evidence="11">
    <location>
        <begin position="3551"/>
        <end position="3630"/>
    </location>
</feature>
<dbReference type="Gene3D" id="3.40.50.720">
    <property type="entry name" value="NAD(P)-binding Rossmann-like Domain"/>
    <property type="match status" value="2"/>
</dbReference>
<dbReference type="Gene3D" id="3.40.50.150">
    <property type="entry name" value="Vaccinia Virus protein VP39"/>
    <property type="match status" value="1"/>
</dbReference>
<organism evidence="14 15">
    <name type="scientific">Aspergillus viridinutans</name>
    <dbReference type="NCBI Taxonomy" id="75553"/>
    <lineage>
        <taxon>Eukaryota</taxon>
        <taxon>Fungi</taxon>
        <taxon>Dikarya</taxon>
        <taxon>Ascomycota</taxon>
        <taxon>Pezizomycotina</taxon>
        <taxon>Eurotiomycetes</taxon>
        <taxon>Eurotiomycetidae</taxon>
        <taxon>Eurotiales</taxon>
        <taxon>Aspergillaceae</taxon>
        <taxon>Aspergillus</taxon>
        <taxon>Aspergillus subgen. Fumigati</taxon>
    </lineage>
</organism>
<evidence type="ECO:0000256" key="6">
    <source>
        <dbReference type="ARBA" id="ARBA00022737"/>
    </source>
</evidence>
<dbReference type="SUPFAM" id="SSF52151">
    <property type="entry name" value="FabD/lysophospholipase-like"/>
    <property type="match status" value="1"/>
</dbReference>
<dbReference type="Pfam" id="PF00501">
    <property type="entry name" value="AMP-binding"/>
    <property type="match status" value="1"/>
</dbReference>
<dbReference type="GO" id="GO:0004315">
    <property type="term" value="F:3-oxoacyl-[acyl-carrier-protein] synthase activity"/>
    <property type="evidence" value="ECO:0007669"/>
    <property type="project" value="InterPro"/>
</dbReference>
<keyword evidence="6" id="KW-0677">Repeat</keyword>
<dbReference type="InterPro" id="IPR036291">
    <property type="entry name" value="NAD(P)-bd_dom_sf"/>
</dbReference>
<feature type="region of interest" description="C-terminal hotdog fold" evidence="9">
    <location>
        <begin position="1097"/>
        <end position="1249"/>
    </location>
</feature>
<dbReference type="GO" id="GO:0008168">
    <property type="term" value="F:methyltransferase activity"/>
    <property type="evidence" value="ECO:0007669"/>
    <property type="project" value="UniProtKB-KW"/>
</dbReference>
<evidence type="ECO:0000256" key="2">
    <source>
        <dbReference type="ARBA" id="ARBA00022553"/>
    </source>
</evidence>
<dbReference type="SMART" id="SM00826">
    <property type="entry name" value="PKS_DH"/>
    <property type="match status" value="1"/>
</dbReference>
<evidence type="ECO:0000259" key="12">
    <source>
        <dbReference type="PROSITE" id="PS52004"/>
    </source>
</evidence>
<dbReference type="Proteomes" id="UP000710440">
    <property type="component" value="Unassembled WGS sequence"/>
</dbReference>
<dbReference type="Pfam" id="PF16197">
    <property type="entry name" value="KAsynt_C_assoc"/>
    <property type="match status" value="1"/>
</dbReference>
<evidence type="ECO:0000256" key="1">
    <source>
        <dbReference type="ARBA" id="ARBA00022450"/>
    </source>
</evidence>
<name>A0A9P3C1Y3_ASPVI</name>
<dbReference type="InterPro" id="IPR057326">
    <property type="entry name" value="KR_dom"/>
</dbReference>
<dbReference type="InterPro" id="IPR009081">
    <property type="entry name" value="PP-bd_ACP"/>
</dbReference>
<dbReference type="SMART" id="SM00827">
    <property type="entry name" value="PKS_AT"/>
    <property type="match status" value="1"/>
</dbReference>
<accession>A0A9P3C1Y3</accession>
<keyword evidence="3" id="KW-0436">Ligase</keyword>
<dbReference type="SMART" id="SM00823">
    <property type="entry name" value="PKS_PP"/>
    <property type="match status" value="2"/>
</dbReference>
<dbReference type="GeneID" id="66935767"/>
<dbReference type="GO" id="GO:0006633">
    <property type="term" value="P:fatty acid biosynthetic process"/>
    <property type="evidence" value="ECO:0007669"/>
    <property type="project" value="InterPro"/>
</dbReference>
<dbReference type="RefSeq" id="XP_043126897.1">
    <property type="nucleotide sequence ID" value="XM_043270962.1"/>
</dbReference>
<dbReference type="SUPFAM" id="SSF52777">
    <property type="entry name" value="CoA-dependent acyltransferases"/>
    <property type="match status" value="2"/>
</dbReference>
<dbReference type="PROSITE" id="PS50075">
    <property type="entry name" value="CARRIER"/>
    <property type="match status" value="2"/>
</dbReference>
<dbReference type="CDD" id="cd00833">
    <property type="entry name" value="PKS"/>
    <property type="match status" value="1"/>
</dbReference>
<evidence type="ECO:0000256" key="4">
    <source>
        <dbReference type="ARBA" id="ARBA00022603"/>
    </source>
</evidence>
<dbReference type="Pfam" id="PF00109">
    <property type="entry name" value="ketoacyl-synt"/>
    <property type="match status" value="1"/>
</dbReference>
<evidence type="ECO:0000256" key="8">
    <source>
        <dbReference type="ARBA" id="ARBA00029443"/>
    </source>
</evidence>
<feature type="compositionally biased region" description="Low complexity" evidence="10">
    <location>
        <begin position="2496"/>
        <end position="2554"/>
    </location>
</feature>
<dbReference type="SMART" id="SM00822">
    <property type="entry name" value="PKS_KR"/>
    <property type="match status" value="1"/>
</dbReference>
<dbReference type="OrthoDB" id="329835at2759"/>
<dbReference type="GO" id="GO:0004312">
    <property type="term" value="F:fatty acid synthase activity"/>
    <property type="evidence" value="ECO:0007669"/>
    <property type="project" value="TreeGrafter"/>
</dbReference>
<dbReference type="InterPro" id="IPR014030">
    <property type="entry name" value="Ketoacyl_synth_N"/>
</dbReference>
<dbReference type="EMBL" id="BOPL01000005">
    <property type="protein sequence ID" value="GIK03711.1"/>
    <property type="molecule type" value="Genomic_DNA"/>
</dbReference>
<dbReference type="Pfam" id="PF08242">
    <property type="entry name" value="Methyltransf_12"/>
    <property type="match status" value="1"/>
</dbReference>
<dbReference type="PANTHER" id="PTHR43775:SF20">
    <property type="entry name" value="HYBRID PKS-NRPS SYNTHETASE APDA"/>
    <property type="match status" value="1"/>
</dbReference>
<dbReference type="InterPro" id="IPR042099">
    <property type="entry name" value="ANL_N_sf"/>
</dbReference>
<evidence type="ECO:0000259" key="11">
    <source>
        <dbReference type="PROSITE" id="PS50075"/>
    </source>
</evidence>
<feature type="domain" description="Carrier" evidence="11">
    <location>
        <begin position="2402"/>
        <end position="2480"/>
    </location>
</feature>